<keyword evidence="2 11" id="KW-0813">Transport</keyword>
<dbReference type="InterPro" id="IPR039426">
    <property type="entry name" value="TonB-dep_rcpt-like"/>
</dbReference>
<dbReference type="Gene3D" id="2.60.40.1120">
    <property type="entry name" value="Carboxypeptidase-like, regulatory domain"/>
    <property type="match status" value="1"/>
</dbReference>
<dbReference type="AlphaFoldDB" id="A0A238VRX7"/>
<evidence type="ECO:0000256" key="6">
    <source>
        <dbReference type="ARBA" id="ARBA00023004"/>
    </source>
</evidence>
<keyword evidence="17" id="KW-1185">Reference proteome</keyword>
<organism evidence="16 17">
    <name type="scientific">Lutibacter agarilyticus</name>
    <dbReference type="NCBI Taxonomy" id="1109740"/>
    <lineage>
        <taxon>Bacteria</taxon>
        <taxon>Pseudomonadati</taxon>
        <taxon>Bacteroidota</taxon>
        <taxon>Flavobacteriia</taxon>
        <taxon>Flavobacteriales</taxon>
        <taxon>Flavobacteriaceae</taxon>
        <taxon>Lutibacter</taxon>
    </lineage>
</organism>
<gene>
    <name evidence="16" type="ORF">SAMN06265371_1023</name>
</gene>
<dbReference type="Pfam" id="PF07715">
    <property type="entry name" value="Plug"/>
    <property type="match status" value="1"/>
</dbReference>
<dbReference type="InterPro" id="IPR012910">
    <property type="entry name" value="Plug_dom"/>
</dbReference>
<evidence type="ECO:0000313" key="16">
    <source>
        <dbReference type="EMBL" id="SNR36996.1"/>
    </source>
</evidence>
<dbReference type="InterPro" id="IPR000531">
    <property type="entry name" value="Beta-barrel_TonB"/>
</dbReference>
<evidence type="ECO:0000256" key="2">
    <source>
        <dbReference type="ARBA" id="ARBA00022448"/>
    </source>
</evidence>
<evidence type="ECO:0000256" key="5">
    <source>
        <dbReference type="ARBA" id="ARBA00022692"/>
    </source>
</evidence>
<evidence type="ECO:0000256" key="1">
    <source>
        <dbReference type="ARBA" id="ARBA00004571"/>
    </source>
</evidence>
<dbReference type="Pfam" id="PF13715">
    <property type="entry name" value="CarbopepD_reg_2"/>
    <property type="match status" value="1"/>
</dbReference>
<evidence type="ECO:0000256" key="8">
    <source>
        <dbReference type="ARBA" id="ARBA00023077"/>
    </source>
</evidence>
<dbReference type="SUPFAM" id="SSF56935">
    <property type="entry name" value="Porins"/>
    <property type="match status" value="1"/>
</dbReference>
<dbReference type="PROSITE" id="PS52016">
    <property type="entry name" value="TONB_DEPENDENT_REC_3"/>
    <property type="match status" value="1"/>
</dbReference>
<dbReference type="PANTHER" id="PTHR32552">
    <property type="entry name" value="FERRICHROME IRON RECEPTOR-RELATED"/>
    <property type="match status" value="1"/>
</dbReference>
<evidence type="ECO:0000259" key="15">
    <source>
        <dbReference type="Pfam" id="PF07715"/>
    </source>
</evidence>
<accession>A0A238VRX7</accession>
<evidence type="ECO:0000259" key="14">
    <source>
        <dbReference type="Pfam" id="PF00593"/>
    </source>
</evidence>
<sequence>MKTTFDTIIDNYIKQFTMKKSILFLLLLCSAVAFSQNTIMGKVTDIKGEPLPGASVIEKETSTGVVTDFNGNYEISVSSKDAILLISFIGFENLEVQIENRNRLNIELIESAESLDEITIQGFSGIVGKSRRRTETIQTTPESVTAINSEGIENLGVNNVANFANLVPNLKLNASQAAGINTLTVRGIPQIRNSDAPVAFVIDGVTVPDPSLLNQELFDLALIEVVKGPQGALYGKNAIGGAINIYTKEPINKAKHNLKLGGGNGGGALAQFISSGAIKKDKVFYRASTQFTNFNGLLTNEYLNEKVDFTREFNARAQIIARITDNFKITVAAQFMNIDAGAAYYSVNPTGNVWVEGEPGGYLDPNPKKGNNIISMDEPGKSNLQNLFTNLNLEYILNNVKIQSVTAYNHVDRSLSGDLDFTPFNDFTQGETADTKTFNQEIRFSNLNTDADLNWTAGGFYQNLEKDFFQDGLSRDFDVDELFYGVSADVTNTTSTFAAFGFVDYSISEKFTLSVGLRYDNDTFKQVDHLSGETNQRTNNIFQPKASISFQATKDALIYANYGRGYRTGGYNPATTDRFNRDYEDELTNNYELGFKTSWWNNRFILNGSVFYTDYKNQQQYIFDLDTFYAGNYNYDESRIIGFEVDLKVRLFKYLDLLANYGFVDSEITEGGTTGGENGDTTDLSAYNGNKIPFVPVDNFNIGLESSFPINDNIDFNANINLNNTGKTYWEENNAPEFTTSAYQLLDARASISFNNMTIAIWGKNIFDTQYYTEYIPGSIFGATDDYGWRGRPATYGATFSIDF</sequence>
<evidence type="ECO:0000256" key="9">
    <source>
        <dbReference type="ARBA" id="ARBA00023136"/>
    </source>
</evidence>
<evidence type="ECO:0000313" key="17">
    <source>
        <dbReference type="Proteomes" id="UP000198384"/>
    </source>
</evidence>
<dbReference type="InterPro" id="IPR008969">
    <property type="entry name" value="CarboxyPept-like_regulatory"/>
</dbReference>
<dbReference type="Pfam" id="PF00593">
    <property type="entry name" value="TonB_dep_Rec_b-barrel"/>
    <property type="match status" value="1"/>
</dbReference>
<evidence type="ECO:0000256" key="3">
    <source>
        <dbReference type="ARBA" id="ARBA00022452"/>
    </source>
</evidence>
<dbReference type="SUPFAM" id="SSF49464">
    <property type="entry name" value="Carboxypeptidase regulatory domain-like"/>
    <property type="match status" value="1"/>
</dbReference>
<dbReference type="GO" id="GO:0006826">
    <property type="term" value="P:iron ion transport"/>
    <property type="evidence" value="ECO:0007669"/>
    <property type="project" value="UniProtKB-KW"/>
</dbReference>
<evidence type="ECO:0000256" key="10">
    <source>
        <dbReference type="ARBA" id="ARBA00023237"/>
    </source>
</evidence>
<keyword evidence="3 11" id="KW-1134">Transmembrane beta strand</keyword>
<feature type="domain" description="TonB-dependent receptor plug" evidence="15">
    <location>
        <begin position="137"/>
        <end position="242"/>
    </location>
</feature>
<dbReference type="CDD" id="cd01347">
    <property type="entry name" value="ligand_gated_channel"/>
    <property type="match status" value="1"/>
</dbReference>
<dbReference type="InterPro" id="IPR036942">
    <property type="entry name" value="Beta-barrel_TonB_sf"/>
</dbReference>
<dbReference type="Gene3D" id="2.40.170.20">
    <property type="entry name" value="TonB-dependent receptor, beta-barrel domain"/>
    <property type="match status" value="1"/>
</dbReference>
<evidence type="ECO:0000256" key="11">
    <source>
        <dbReference type="PROSITE-ProRule" id="PRU01360"/>
    </source>
</evidence>
<reference evidence="16 17" key="1">
    <citation type="submission" date="2017-06" db="EMBL/GenBank/DDBJ databases">
        <authorList>
            <person name="Kim H.J."/>
            <person name="Triplett B.A."/>
        </authorList>
    </citation>
    <scope>NUCLEOTIDE SEQUENCE [LARGE SCALE GENOMIC DNA]</scope>
    <source>
        <strain evidence="16 17">DSM 29150</strain>
    </source>
</reference>
<name>A0A238VRX7_9FLAO</name>
<keyword evidence="8 12" id="KW-0798">TonB box</keyword>
<keyword evidence="9 11" id="KW-0472">Membrane</keyword>
<keyword evidence="6" id="KW-0408">Iron</keyword>
<feature type="chain" id="PRO_5013122321" evidence="13">
    <location>
        <begin position="36"/>
        <end position="804"/>
    </location>
</feature>
<feature type="signal peptide" evidence="13">
    <location>
        <begin position="1"/>
        <end position="35"/>
    </location>
</feature>
<comment type="subcellular location">
    <subcellularLocation>
        <location evidence="1 11">Cell outer membrane</location>
        <topology evidence="1 11">Multi-pass membrane protein</topology>
    </subcellularLocation>
</comment>
<evidence type="ECO:0000256" key="13">
    <source>
        <dbReference type="SAM" id="SignalP"/>
    </source>
</evidence>
<evidence type="ECO:0000256" key="4">
    <source>
        <dbReference type="ARBA" id="ARBA00022496"/>
    </source>
</evidence>
<dbReference type="GO" id="GO:0009279">
    <property type="term" value="C:cell outer membrane"/>
    <property type="evidence" value="ECO:0007669"/>
    <property type="project" value="UniProtKB-SubCell"/>
</dbReference>
<keyword evidence="13" id="KW-0732">Signal</keyword>
<protein>
    <submittedName>
        <fullName evidence="16">Iron complex outermembrane recepter protein</fullName>
    </submittedName>
</protein>
<comment type="similarity">
    <text evidence="11 12">Belongs to the TonB-dependent receptor family.</text>
</comment>
<keyword evidence="5 11" id="KW-0812">Transmembrane</keyword>
<proteinExistence type="inferred from homology"/>
<keyword evidence="7" id="KW-0406">Ion transport</keyword>
<keyword evidence="10 11" id="KW-0998">Cell outer membrane</keyword>
<feature type="domain" description="TonB-dependent receptor-like beta-barrel" evidence="14">
    <location>
        <begin position="352"/>
        <end position="766"/>
    </location>
</feature>
<dbReference type="EMBL" id="FZNT01000002">
    <property type="protein sequence ID" value="SNR36996.1"/>
    <property type="molecule type" value="Genomic_DNA"/>
</dbReference>
<evidence type="ECO:0000256" key="12">
    <source>
        <dbReference type="RuleBase" id="RU003357"/>
    </source>
</evidence>
<keyword evidence="4" id="KW-0410">Iron transport</keyword>
<evidence type="ECO:0000256" key="7">
    <source>
        <dbReference type="ARBA" id="ARBA00023065"/>
    </source>
</evidence>
<dbReference type="Proteomes" id="UP000198384">
    <property type="component" value="Unassembled WGS sequence"/>
</dbReference>
<dbReference type="PANTHER" id="PTHR32552:SF81">
    <property type="entry name" value="TONB-DEPENDENT OUTER MEMBRANE RECEPTOR"/>
    <property type="match status" value="1"/>
</dbReference>